<dbReference type="OrthoDB" id="6021021at2759"/>
<keyword evidence="3 12" id="KW-0813">Transport</keyword>
<proteinExistence type="inferred from homology"/>
<keyword evidence="4 12" id="KW-0894">Sodium channel</keyword>
<evidence type="ECO:0000256" key="5">
    <source>
        <dbReference type="ARBA" id="ARBA00022692"/>
    </source>
</evidence>
<dbReference type="Pfam" id="PF00858">
    <property type="entry name" value="ASC"/>
    <property type="match status" value="1"/>
</dbReference>
<evidence type="ECO:0000256" key="9">
    <source>
        <dbReference type="ARBA" id="ARBA00023136"/>
    </source>
</evidence>
<dbReference type="InterPro" id="IPR001873">
    <property type="entry name" value="ENaC"/>
</dbReference>
<keyword evidence="9 13" id="KW-0472">Membrane</keyword>
<evidence type="ECO:0000256" key="2">
    <source>
        <dbReference type="ARBA" id="ARBA00007193"/>
    </source>
</evidence>
<evidence type="ECO:0000256" key="3">
    <source>
        <dbReference type="ARBA" id="ARBA00022448"/>
    </source>
</evidence>
<keyword evidence="8 12" id="KW-0406">Ion transport</keyword>
<keyword evidence="10 12" id="KW-0739">Sodium transport</keyword>
<dbReference type="PANTHER" id="PTHR11690:SF243">
    <property type="entry name" value="PICKPOCKET 12-RELATED"/>
    <property type="match status" value="1"/>
</dbReference>
<evidence type="ECO:0000256" key="11">
    <source>
        <dbReference type="ARBA" id="ARBA00023303"/>
    </source>
</evidence>
<feature type="transmembrane region" description="Helical" evidence="13">
    <location>
        <begin position="518"/>
        <end position="539"/>
    </location>
</feature>
<evidence type="ECO:0000256" key="7">
    <source>
        <dbReference type="ARBA" id="ARBA00023053"/>
    </source>
</evidence>
<feature type="transmembrane region" description="Helical" evidence="13">
    <location>
        <begin position="99"/>
        <end position="117"/>
    </location>
</feature>
<evidence type="ECO:0000256" key="12">
    <source>
        <dbReference type="RuleBase" id="RU000679"/>
    </source>
</evidence>
<reference evidence="14" key="1">
    <citation type="submission" date="2020-08" db="EMBL/GenBank/DDBJ databases">
        <title>Genome sequencing and assembly of the red palm weevil Rhynchophorus ferrugineus.</title>
        <authorList>
            <person name="Dias G.B."/>
            <person name="Bergman C.M."/>
            <person name="Manee M."/>
        </authorList>
    </citation>
    <scope>NUCLEOTIDE SEQUENCE</scope>
    <source>
        <strain evidence="14">AA-2017</strain>
        <tissue evidence="14">Whole larva</tissue>
    </source>
</reference>
<dbReference type="Gene3D" id="2.60.470.10">
    <property type="entry name" value="Acid-sensing ion channels like domains"/>
    <property type="match status" value="1"/>
</dbReference>
<comment type="subcellular location">
    <subcellularLocation>
        <location evidence="1">Membrane</location>
        <topology evidence="1">Multi-pass membrane protein</topology>
    </subcellularLocation>
</comment>
<keyword evidence="5 12" id="KW-0812">Transmembrane</keyword>
<dbReference type="PANTHER" id="PTHR11690">
    <property type="entry name" value="AMILORIDE-SENSITIVE SODIUM CHANNEL-RELATED"/>
    <property type="match status" value="1"/>
</dbReference>
<evidence type="ECO:0000256" key="10">
    <source>
        <dbReference type="ARBA" id="ARBA00023201"/>
    </source>
</evidence>
<keyword evidence="15" id="KW-1185">Reference proteome</keyword>
<evidence type="ECO:0000313" key="14">
    <source>
        <dbReference type="EMBL" id="KAF7269201.1"/>
    </source>
</evidence>
<dbReference type="GO" id="GO:0005886">
    <property type="term" value="C:plasma membrane"/>
    <property type="evidence" value="ECO:0007669"/>
    <property type="project" value="TreeGrafter"/>
</dbReference>
<keyword evidence="6 13" id="KW-1133">Transmembrane helix</keyword>
<evidence type="ECO:0000256" key="13">
    <source>
        <dbReference type="SAM" id="Phobius"/>
    </source>
</evidence>
<dbReference type="EMBL" id="JAACXV010014245">
    <property type="protein sequence ID" value="KAF7269201.1"/>
    <property type="molecule type" value="Genomic_DNA"/>
</dbReference>
<accession>A0A834M250</accession>
<evidence type="ECO:0000256" key="1">
    <source>
        <dbReference type="ARBA" id="ARBA00004141"/>
    </source>
</evidence>
<dbReference type="GO" id="GO:0015280">
    <property type="term" value="F:ligand-gated sodium channel activity"/>
    <property type="evidence" value="ECO:0007669"/>
    <property type="project" value="TreeGrafter"/>
</dbReference>
<keyword evidence="11 12" id="KW-0407">Ion channel</keyword>
<sequence length="564" mass="64523">MIPNEIIISKPRNINEWSLDPGPIRQQPNSEFRGKQNEYGGIYPHVYVRTIGQPKNVNEKYSSRICKGIVQQLKKYCENSTLHGLRYVGDSHLTIGERIFWFISFSMAICFAAYYISNIYTKWKSSPVIISFSPFDAELNSIPFPAITICNMNQAKRNEAERILKEGSSIERKLLDDSCNGNTTFDNSENISWESLRDFLVKVGNSCSDMLHSCQWGAEKLDCNDIFNNDLTDEGLCCSFNRLPPEKIFRNSKDISILNQTYPNNVYDWDPEIGFTNTDNGDSIPKRPLGAGAHLGLSVILDANVENYYCSSTRSTGFKVILSNPIETPKMADFGFLISPGFETRISIEPAIREATSALRDIPIEKRQCYFSNERPLQYYRKYSKYNCDSECKIINSYASCNCVPYYLPHNESMKICSLTNRCFERAKGILDLRPRMRKLLNQKSADCHCFNSCNSVEYSVLKTAAPLRRIVNHNHSDEEVRKNFVGLSAFFSSNIYTKTSKKPIYNFTDFLANTGGLLSFLIGFSLLSIVELLFYVFWLNWKKYVINHQTDKVPDAPVFTFTN</sequence>
<organism evidence="14 15">
    <name type="scientific">Rhynchophorus ferrugineus</name>
    <name type="common">Red palm weevil</name>
    <name type="synonym">Curculio ferrugineus</name>
    <dbReference type="NCBI Taxonomy" id="354439"/>
    <lineage>
        <taxon>Eukaryota</taxon>
        <taxon>Metazoa</taxon>
        <taxon>Ecdysozoa</taxon>
        <taxon>Arthropoda</taxon>
        <taxon>Hexapoda</taxon>
        <taxon>Insecta</taxon>
        <taxon>Pterygota</taxon>
        <taxon>Neoptera</taxon>
        <taxon>Endopterygota</taxon>
        <taxon>Coleoptera</taxon>
        <taxon>Polyphaga</taxon>
        <taxon>Cucujiformia</taxon>
        <taxon>Curculionidae</taxon>
        <taxon>Dryophthorinae</taxon>
        <taxon>Rhynchophorus</taxon>
    </lineage>
</organism>
<comment type="similarity">
    <text evidence="2 12">Belongs to the amiloride-sensitive sodium channel (TC 1.A.6) family.</text>
</comment>
<gene>
    <name evidence="14" type="ORF">GWI33_017667</name>
</gene>
<evidence type="ECO:0000313" key="15">
    <source>
        <dbReference type="Proteomes" id="UP000625711"/>
    </source>
</evidence>
<keyword evidence="7" id="KW-0915">Sodium</keyword>
<name>A0A834M250_RHYFE</name>
<evidence type="ECO:0000256" key="4">
    <source>
        <dbReference type="ARBA" id="ARBA00022461"/>
    </source>
</evidence>
<protein>
    <submittedName>
        <fullName evidence="14">Uncharacterized protein</fullName>
    </submittedName>
</protein>
<dbReference type="Proteomes" id="UP000625711">
    <property type="component" value="Unassembled WGS sequence"/>
</dbReference>
<evidence type="ECO:0000256" key="8">
    <source>
        <dbReference type="ARBA" id="ARBA00023065"/>
    </source>
</evidence>
<comment type="caution">
    <text evidence="14">The sequence shown here is derived from an EMBL/GenBank/DDBJ whole genome shotgun (WGS) entry which is preliminary data.</text>
</comment>
<evidence type="ECO:0000256" key="6">
    <source>
        <dbReference type="ARBA" id="ARBA00022989"/>
    </source>
</evidence>
<dbReference type="PRINTS" id="PR01078">
    <property type="entry name" value="AMINACHANNEL"/>
</dbReference>
<dbReference type="AlphaFoldDB" id="A0A834M250"/>
<dbReference type="Gene3D" id="1.10.287.770">
    <property type="entry name" value="YojJ-like"/>
    <property type="match status" value="1"/>
</dbReference>